<keyword evidence="2" id="KW-0472">Membrane</keyword>
<feature type="transmembrane region" description="Helical" evidence="2">
    <location>
        <begin position="31"/>
        <end position="52"/>
    </location>
</feature>
<dbReference type="EMBL" id="CP070245">
    <property type="protein sequence ID" value="QRV34633.1"/>
    <property type="molecule type" value="Genomic_DNA"/>
</dbReference>
<sequence length="391" mass="40618">MIRSTSPSSGAAPDPGSPSAPPPARRDLRSALAPGAIGVLLVLAAAVLFATLPGKLSEVHDFRSARPCAEVAVPENGDCLATWPAVAVAKESRREKRSDTRLVTVAPGDGPPVELELRGAGPVFGALEPGDRVTVHSWRGTVWALSLGELRQDVVGKPGPGAAARFAVALALLITGAVLVRAAFRWSLRHTRDPAVHAWQTWVPFTATAAAVGLAVTAALTVDGVLPVLLITAAGCAVAGTASALLTRALGRRATDVVTLEPRVLTAERVVRATVEGEVPYSIEGNDHLALAPGPVPGGRGRLATTPDAYGKVVLRPLPETLVPVRLRSVHLTDPHYGRRSSEVVLECRDGEAAVLILAERPAMRWILGALPLPPPTPDPAATRPASAPDA</sequence>
<dbReference type="RefSeq" id="WP_063751379.1">
    <property type="nucleotide sequence ID" value="NZ_CP070242.1"/>
</dbReference>
<dbReference type="GeneID" id="63982331"/>
<evidence type="ECO:0000313" key="4">
    <source>
        <dbReference type="EMBL" id="QRV43174.1"/>
    </source>
</evidence>
<keyword evidence="5" id="KW-1185">Reference proteome</keyword>
<keyword evidence="2" id="KW-1133">Transmembrane helix</keyword>
<name>A0ABD7CVY0_9ACTN</name>
<protein>
    <recommendedName>
        <fullName evidence="7">Integral membrane protein</fullName>
    </recommendedName>
</protein>
<evidence type="ECO:0000313" key="6">
    <source>
        <dbReference type="Proteomes" id="UP000623926"/>
    </source>
</evidence>
<feature type="compositionally biased region" description="Low complexity" evidence="1">
    <location>
        <begin position="380"/>
        <end position="391"/>
    </location>
</feature>
<dbReference type="Proteomes" id="UP000623926">
    <property type="component" value="Chromosome"/>
</dbReference>
<evidence type="ECO:0000313" key="3">
    <source>
        <dbReference type="EMBL" id="QRV34633.1"/>
    </source>
</evidence>
<dbReference type="Proteomes" id="UP000598054">
    <property type="component" value="Chromosome"/>
</dbReference>
<feature type="transmembrane region" description="Helical" evidence="2">
    <location>
        <begin position="196"/>
        <end position="220"/>
    </location>
</feature>
<evidence type="ECO:0000256" key="2">
    <source>
        <dbReference type="SAM" id="Phobius"/>
    </source>
</evidence>
<feature type="region of interest" description="Disordered" evidence="1">
    <location>
        <begin position="1"/>
        <end position="27"/>
    </location>
</feature>
<organism evidence="3 6">
    <name type="scientific">Streptomyces californicus</name>
    <dbReference type="NCBI Taxonomy" id="67351"/>
    <lineage>
        <taxon>Bacteria</taxon>
        <taxon>Bacillati</taxon>
        <taxon>Actinomycetota</taxon>
        <taxon>Actinomycetes</taxon>
        <taxon>Kitasatosporales</taxon>
        <taxon>Streptomycetaceae</taxon>
        <taxon>Streptomyces</taxon>
    </lineage>
</organism>
<feature type="region of interest" description="Disordered" evidence="1">
    <location>
        <begin position="372"/>
        <end position="391"/>
    </location>
</feature>
<gene>
    <name evidence="4" type="ORF">I6J41_22450</name>
    <name evidence="3" type="ORF">I6J42_11560</name>
</gene>
<evidence type="ECO:0008006" key="7">
    <source>
        <dbReference type="Google" id="ProtNLM"/>
    </source>
</evidence>
<reference evidence="5 6" key="1">
    <citation type="submission" date="2021-02" db="EMBL/GenBank/DDBJ databases">
        <title>FDA dAtabase for Regulatory Grade micrObial Sequences (FDA-ARGOS): Supporting development and validation of Infectious Disease Dx tests.</title>
        <authorList>
            <person name="Sproer C."/>
            <person name="Gronow S."/>
            <person name="Severitt S."/>
            <person name="Schroder I."/>
            <person name="Tallon L."/>
            <person name="Sadzewicz L."/>
            <person name="Zhao X."/>
            <person name="Boylan J."/>
            <person name="Ott S."/>
            <person name="Bowen H."/>
            <person name="Vavikolanu K."/>
            <person name="Mehta A."/>
            <person name="Aluvathingal J."/>
            <person name="Nadendla S."/>
            <person name="Lowell S."/>
            <person name="Myers T."/>
            <person name="Yan Y."/>
            <person name="Sichtig H."/>
        </authorList>
    </citation>
    <scope>NUCLEOTIDE SEQUENCE [LARGE SCALE GENOMIC DNA]</scope>
    <source>
        <strain evidence="4 5">FDAARGOS_1211</strain>
        <strain evidence="3 6">FDAARGOS_1212</strain>
    </source>
</reference>
<feature type="transmembrane region" description="Helical" evidence="2">
    <location>
        <begin position="162"/>
        <end position="184"/>
    </location>
</feature>
<feature type="compositionally biased region" description="Low complexity" evidence="1">
    <location>
        <begin position="1"/>
        <end position="14"/>
    </location>
</feature>
<evidence type="ECO:0000313" key="5">
    <source>
        <dbReference type="Proteomes" id="UP000598054"/>
    </source>
</evidence>
<evidence type="ECO:0000256" key="1">
    <source>
        <dbReference type="SAM" id="MobiDB-lite"/>
    </source>
</evidence>
<proteinExistence type="predicted"/>
<dbReference type="EMBL" id="CP070249">
    <property type="protein sequence ID" value="QRV43174.1"/>
    <property type="molecule type" value="Genomic_DNA"/>
</dbReference>
<keyword evidence="2" id="KW-0812">Transmembrane</keyword>
<dbReference type="AlphaFoldDB" id="A0ABD7CVY0"/>
<feature type="transmembrane region" description="Helical" evidence="2">
    <location>
        <begin position="226"/>
        <end position="246"/>
    </location>
</feature>
<accession>A0ABD7CVY0</accession>